<dbReference type="PANTHER" id="PTHR11177">
    <property type="entry name" value="CHITINASE"/>
    <property type="match status" value="1"/>
</dbReference>
<evidence type="ECO:0000313" key="2">
    <source>
        <dbReference type="EMBL" id="KAL2842268.1"/>
    </source>
</evidence>
<accession>A0ABR4JQG6</accession>
<dbReference type="Proteomes" id="UP001610444">
    <property type="component" value="Unassembled WGS sequence"/>
</dbReference>
<dbReference type="Gene3D" id="3.20.20.80">
    <property type="entry name" value="Glycosidases"/>
    <property type="match status" value="1"/>
</dbReference>
<dbReference type="GeneID" id="98161908"/>
<organism evidence="2 3">
    <name type="scientific">Aspergillus pseudodeflectus</name>
    <dbReference type="NCBI Taxonomy" id="176178"/>
    <lineage>
        <taxon>Eukaryota</taxon>
        <taxon>Fungi</taxon>
        <taxon>Dikarya</taxon>
        <taxon>Ascomycota</taxon>
        <taxon>Pezizomycotina</taxon>
        <taxon>Eurotiomycetes</taxon>
        <taxon>Eurotiomycetidae</taxon>
        <taxon>Eurotiales</taxon>
        <taxon>Aspergillaceae</taxon>
        <taxon>Aspergillus</taxon>
        <taxon>Aspergillus subgen. Nidulantes</taxon>
    </lineage>
</organism>
<proteinExistence type="predicted"/>
<protein>
    <recommendedName>
        <fullName evidence="1">chitinase</fullName>
        <ecNumber evidence="1">3.2.1.14</ecNumber>
    </recommendedName>
</protein>
<comment type="caution">
    <text evidence="2">The sequence shown here is derived from an EMBL/GenBank/DDBJ whole genome shotgun (WGS) entry which is preliminary data.</text>
</comment>
<dbReference type="InterPro" id="IPR029070">
    <property type="entry name" value="Chitinase_insertion_sf"/>
</dbReference>
<dbReference type="PANTHER" id="PTHR11177:SF333">
    <property type="entry name" value="CHITINASE"/>
    <property type="match status" value="1"/>
</dbReference>
<evidence type="ECO:0000313" key="3">
    <source>
        <dbReference type="Proteomes" id="UP001610444"/>
    </source>
</evidence>
<dbReference type="RefSeq" id="XP_070894983.1">
    <property type="nucleotide sequence ID" value="XM_071046744.1"/>
</dbReference>
<name>A0ABR4JQG6_9EURO</name>
<dbReference type="EC" id="3.2.1.14" evidence="1"/>
<dbReference type="SUPFAM" id="SSF54556">
    <property type="entry name" value="Chitinase insertion domain"/>
    <property type="match status" value="1"/>
</dbReference>
<gene>
    <name evidence="2" type="ORF">BJX68DRAFT_270715</name>
</gene>
<sequence length="102" mass="11398">MDLLWRNDIDPHNVTMGLAFYGRSFTLESPACTEPGCTYRPEGNSGVCSETIGFLLNSEIQTIINDLSLRPAFYEKDAVKPVAFGDQWVSFDDAEPFKTRGD</sequence>
<dbReference type="InterPro" id="IPR050314">
    <property type="entry name" value="Glycosyl_Hydrlase_18"/>
</dbReference>
<dbReference type="EMBL" id="JBFXLR010000052">
    <property type="protein sequence ID" value="KAL2842268.1"/>
    <property type="molecule type" value="Genomic_DNA"/>
</dbReference>
<dbReference type="Gene3D" id="3.10.50.10">
    <property type="match status" value="1"/>
</dbReference>
<evidence type="ECO:0000256" key="1">
    <source>
        <dbReference type="ARBA" id="ARBA00012729"/>
    </source>
</evidence>
<keyword evidence="3" id="KW-1185">Reference proteome</keyword>
<reference evidence="2 3" key="1">
    <citation type="submission" date="2024-07" db="EMBL/GenBank/DDBJ databases">
        <title>Section-level genome sequencing and comparative genomics of Aspergillus sections Usti and Cavernicolus.</title>
        <authorList>
            <consortium name="Lawrence Berkeley National Laboratory"/>
            <person name="Nybo J.L."/>
            <person name="Vesth T.C."/>
            <person name="Theobald S."/>
            <person name="Frisvad J.C."/>
            <person name="Larsen T.O."/>
            <person name="Kjaerboelling I."/>
            <person name="Rothschild-Mancinelli K."/>
            <person name="Lyhne E.K."/>
            <person name="Kogle M.E."/>
            <person name="Barry K."/>
            <person name="Clum A."/>
            <person name="Na H."/>
            <person name="Ledsgaard L."/>
            <person name="Lin J."/>
            <person name="Lipzen A."/>
            <person name="Kuo A."/>
            <person name="Riley R."/>
            <person name="Mondo S."/>
            <person name="LaButti K."/>
            <person name="Haridas S."/>
            <person name="Pangalinan J."/>
            <person name="Salamov A.A."/>
            <person name="Simmons B.A."/>
            <person name="Magnuson J.K."/>
            <person name="Chen J."/>
            <person name="Drula E."/>
            <person name="Henrissat B."/>
            <person name="Wiebenga A."/>
            <person name="Lubbers R.J."/>
            <person name="Gomes A.C."/>
            <person name="Macurrencykelacurrency M.R."/>
            <person name="Stajich J."/>
            <person name="Grigoriev I.V."/>
            <person name="Mortensen U.H."/>
            <person name="De vries R.P."/>
            <person name="Baker S.E."/>
            <person name="Andersen M.R."/>
        </authorList>
    </citation>
    <scope>NUCLEOTIDE SEQUENCE [LARGE SCALE GENOMIC DNA]</scope>
    <source>
        <strain evidence="2 3">CBS 756.74</strain>
    </source>
</reference>